<feature type="region of interest" description="Disordered" evidence="1">
    <location>
        <begin position="392"/>
        <end position="419"/>
    </location>
</feature>
<proteinExistence type="predicted"/>
<organism evidence="2">
    <name type="scientific">uncultured Caudovirales phage</name>
    <dbReference type="NCBI Taxonomy" id="2100421"/>
    <lineage>
        <taxon>Viruses</taxon>
        <taxon>Duplodnaviria</taxon>
        <taxon>Heunggongvirae</taxon>
        <taxon>Uroviricota</taxon>
        <taxon>Caudoviricetes</taxon>
        <taxon>Peduoviridae</taxon>
        <taxon>Maltschvirus</taxon>
        <taxon>Maltschvirus maltsch</taxon>
    </lineage>
</organism>
<dbReference type="EMBL" id="LR796175">
    <property type="protein sequence ID" value="CAB4123981.1"/>
    <property type="molecule type" value="Genomic_DNA"/>
</dbReference>
<protein>
    <submittedName>
        <fullName evidence="2">Uncharacterized protein</fullName>
    </submittedName>
</protein>
<gene>
    <name evidence="2" type="ORF">UFOVP45_82</name>
</gene>
<evidence type="ECO:0000313" key="2">
    <source>
        <dbReference type="EMBL" id="CAB4123981.1"/>
    </source>
</evidence>
<feature type="compositionally biased region" description="Basic and acidic residues" evidence="1">
    <location>
        <begin position="126"/>
        <end position="138"/>
    </location>
</feature>
<reference evidence="2" key="1">
    <citation type="submission" date="2020-04" db="EMBL/GenBank/DDBJ databases">
        <authorList>
            <person name="Chiriac C."/>
            <person name="Salcher M."/>
            <person name="Ghai R."/>
            <person name="Kavagutti S V."/>
        </authorList>
    </citation>
    <scope>NUCLEOTIDE SEQUENCE</scope>
</reference>
<accession>A0A6J5KQ20</accession>
<sequence length="529" mass="56031">MAKKSVAPLTQAVRTADLTREGKGVAKAVVADMGSNLKAKITSSASALEGQAANASAKGDDSASASASKARRLRALTPYVTESPLTVEKMAKNKAEMFKAGFKDLSVATTPSGEPQYRWKQNKNTKEIATDSKGKPQLDTRNPILKGTRIPGEIASGLGFYHSDHLKAVEALPENPEAAFGATAAASSRNRIEDEQALTTAAANAHRNNSTVFMHPAIVDHLASKGITIPAGQFNKEVPTAHIPAHALAEMTNPAIRGVVTANSKGIDFRELSKGNSTATIAKVISAVRGETPASEIQNPGTAPKTWSFAQNKREATPDTRDEYNVRAQHIGRVINGEVGAGQQLFDYTGLQSSNSGILSNEGHTTNDSWEYSGNLEHALDRRYPDRKALGELVPSNKSMLTPNGPTKRGPSAHPHPDVAGPAIYHAVSNEAHSRAAKSVEKELNLPFTVPSAMVQEVDWATLRRRGGGESDPTFKAHHQALAGQADIEAKLAAHHAKTAAKANASLGANTIRMQSGKAPKAPGEGMLF</sequence>
<evidence type="ECO:0000256" key="1">
    <source>
        <dbReference type="SAM" id="MobiDB-lite"/>
    </source>
</evidence>
<feature type="region of interest" description="Disordered" evidence="1">
    <location>
        <begin position="126"/>
        <end position="147"/>
    </location>
</feature>
<feature type="compositionally biased region" description="Polar residues" evidence="1">
    <location>
        <begin position="396"/>
        <end position="405"/>
    </location>
</feature>
<name>A0A6J5KQ20_9CAUD</name>